<accession>A0A848B284</accession>
<reference evidence="3 4" key="1">
    <citation type="submission" date="2020-04" db="EMBL/GenBank/DDBJ databases">
        <authorList>
            <person name="Hitch T.C.A."/>
            <person name="Wylensek D."/>
            <person name="Clavel T."/>
        </authorList>
    </citation>
    <scope>NUCLEOTIDE SEQUENCE [LARGE SCALE GENOMIC DNA]</scope>
    <source>
        <strain evidence="3 4">PG-130-P53-12</strain>
    </source>
</reference>
<name>A0A848B284_9FIRM</name>
<proteinExistence type="inferred from homology"/>
<dbReference type="InterPro" id="IPR025827">
    <property type="entry name" value="Zn_ribbon_recom_dom"/>
</dbReference>
<protein>
    <recommendedName>
        <fullName evidence="2">Recombinase domain-containing protein</fullName>
    </recommendedName>
</protein>
<evidence type="ECO:0000313" key="3">
    <source>
        <dbReference type="EMBL" id="NMD98310.1"/>
    </source>
</evidence>
<dbReference type="PANTHER" id="PTHR30461:SF26">
    <property type="entry name" value="RESOLVASE HOMOLOG YNEB"/>
    <property type="match status" value="1"/>
</dbReference>
<dbReference type="Gene3D" id="3.90.1750.20">
    <property type="entry name" value="Putative Large Serine Recombinase, Chain B, Domain 2"/>
    <property type="match status" value="1"/>
</dbReference>
<comment type="caution">
    <text evidence="3">The sequence shown here is derived from an EMBL/GenBank/DDBJ whole genome shotgun (WGS) entry which is preliminary data.</text>
</comment>
<evidence type="ECO:0000256" key="1">
    <source>
        <dbReference type="ARBA" id="ARBA00009913"/>
    </source>
</evidence>
<dbReference type="GO" id="GO:0003677">
    <property type="term" value="F:DNA binding"/>
    <property type="evidence" value="ECO:0007669"/>
    <property type="project" value="InterPro"/>
</dbReference>
<dbReference type="AlphaFoldDB" id="A0A848B284"/>
<dbReference type="InterPro" id="IPR038109">
    <property type="entry name" value="DNA_bind_recomb_sf"/>
</dbReference>
<evidence type="ECO:0000259" key="2">
    <source>
        <dbReference type="PROSITE" id="PS51737"/>
    </source>
</evidence>
<dbReference type="Pfam" id="PF07508">
    <property type="entry name" value="Recombinase"/>
    <property type="match status" value="1"/>
</dbReference>
<dbReference type="PROSITE" id="PS51737">
    <property type="entry name" value="RECOMBINASE_DNA_BIND"/>
    <property type="match status" value="1"/>
</dbReference>
<dbReference type="InterPro" id="IPR050639">
    <property type="entry name" value="SSR_resolvase"/>
</dbReference>
<dbReference type="EMBL" id="JABAFA010000003">
    <property type="protein sequence ID" value="NMD98310.1"/>
    <property type="molecule type" value="Genomic_DNA"/>
</dbReference>
<dbReference type="Pfam" id="PF13408">
    <property type="entry name" value="Zn_ribbon_recom"/>
    <property type="match status" value="1"/>
</dbReference>
<evidence type="ECO:0000313" key="4">
    <source>
        <dbReference type="Proteomes" id="UP000543804"/>
    </source>
</evidence>
<comment type="similarity">
    <text evidence="1">Belongs to the site-specific recombinase resolvase family.</text>
</comment>
<feature type="domain" description="Recombinase" evidence="2">
    <location>
        <begin position="1"/>
        <end position="101"/>
    </location>
</feature>
<sequence length="248" mass="28483">MRHIYELYAKLKSLQYTADALNREGLKTRRGYAWSAATCHIILSSPFYLGTLCYNYRSEADKTFSFKDKSEWVLVPNHHVPLVTQAQYDYCQHWLSKNTKWTSKQYTQRAHAHIFAGLIRCGYCGALMSASQGKRRVNGYCPSVYICGSKRHHKGCHNKFTYDPEVGGFVFRYIANMMRLKEVFKPSMRDQQIARILTDGLPGVRIQDASSIAVLRRMLLTQSGARIYTRVHAGTQKQGKKLARKGRT</sequence>
<dbReference type="PANTHER" id="PTHR30461">
    <property type="entry name" value="DNA-INVERTASE FROM LAMBDOID PROPHAGE"/>
    <property type="match status" value="1"/>
</dbReference>
<dbReference type="Proteomes" id="UP000543804">
    <property type="component" value="Unassembled WGS sequence"/>
</dbReference>
<keyword evidence="4" id="KW-1185">Reference proteome</keyword>
<organism evidence="3 4">
    <name type="scientific">Selenomonas bovis</name>
    <dbReference type="NCBI Taxonomy" id="416586"/>
    <lineage>
        <taxon>Bacteria</taxon>
        <taxon>Bacillati</taxon>
        <taxon>Bacillota</taxon>
        <taxon>Negativicutes</taxon>
        <taxon>Selenomonadales</taxon>
        <taxon>Selenomonadaceae</taxon>
        <taxon>Selenomonas</taxon>
    </lineage>
</organism>
<gene>
    <name evidence="3" type="ORF">HF878_02265</name>
</gene>
<dbReference type="GO" id="GO:0000150">
    <property type="term" value="F:DNA strand exchange activity"/>
    <property type="evidence" value="ECO:0007669"/>
    <property type="project" value="InterPro"/>
</dbReference>
<dbReference type="InterPro" id="IPR011109">
    <property type="entry name" value="DNA_bind_recombinase_dom"/>
</dbReference>